<dbReference type="AlphaFoldDB" id="A0A0K9P0Z9"/>
<evidence type="ECO:0000256" key="5">
    <source>
        <dbReference type="SAM" id="MobiDB-lite"/>
    </source>
</evidence>
<keyword evidence="2 6" id="KW-0812">Transmembrane</keyword>
<evidence type="ECO:0000256" key="4">
    <source>
        <dbReference type="ARBA" id="ARBA00023136"/>
    </source>
</evidence>
<dbReference type="Pfam" id="PF03168">
    <property type="entry name" value="LEA_2"/>
    <property type="match status" value="1"/>
</dbReference>
<dbReference type="InterPro" id="IPR004864">
    <property type="entry name" value="LEA_2"/>
</dbReference>
<keyword evidence="4 6" id="KW-0472">Membrane</keyword>
<evidence type="ECO:0000256" key="1">
    <source>
        <dbReference type="ARBA" id="ARBA00004167"/>
    </source>
</evidence>
<gene>
    <name evidence="8" type="ORF">ZOSMA_44G00390</name>
</gene>
<accession>A0A0K9P0Z9</accession>
<sequence length="249" mass="28084">MSEKLQYTDIGDKTSSSETKPMLSPLTNYTIHIPKDQIIRKPPPENAHRYELYTKRGQRKRRHSCCCYLLLSLTLFIIAIGVTVGILYLVFRPKLPSYFIESVFVKGISNVSSSNTFSPKLNISVLAENPNEKIDIYYRPKSLISAVYSDVHLCSGEWPVFTQRRRNTTKVQIVLTGTEIELSDSLSSELAIQEKNGAVPLNIHLRIPVRVNLGAMMTWTFLVKGRCDITMNGLNENATIVANSSRCNV</sequence>
<proteinExistence type="predicted"/>
<feature type="region of interest" description="Disordered" evidence="5">
    <location>
        <begin position="1"/>
        <end position="23"/>
    </location>
</feature>
<dbReference type="Proteomes" id="UP000036987">
    <property type="component" value="Unassembled WGS sequence"/>
</dbReference>
<evidence type="ECO:0000256" key="2">
    <source>
        <dbReference type="ARBA" id="ARBA00022692"/>
    </source>
</evidence>
<feature type="domain" description="Late embryogenesis abundant protein LEA-2 subgroup" evidence="7">
    <location>
        <begin position="125"/>
        <end position="226"/>
    </location>
</feature>
<dbReference type="GO" id="GO:0016020">
    <property type="term" value="C:membrane"/>
    <property type="evidence" value="ECO:0007669"/>
    <property type="project" value="UniProtKB-SubCell"/>
</dbReference>
<dbReference type="PANTHER" id="PTHR31234">
    <property type="entry name" value="LATE EMBRYOGENESIS ABUNDANT (LEA) HYDROXYPROLINE-RICH GLYCOPROTEIN FAMILY"/>
    <property type="match status" value="1"/>
</dbReference>
<evidence type="ECO:0000313" key="8">
    <source>
        <dbReference type="EMBL" id="KMZ62639.1"/>
    </source>
</evidence>
<comment type="subcellular location">
    <subcellularLocation>
        <location evidence="1">Membrane</location>
        <topology evidence="1">Single-pass membrane protein</topology>
    </subcellularLocation>
</comment>
<name>A0A0K9P0Z9_ZOSMR</name>
<evidence type="ECO:0000259" key="7">
    <source>
        <dbReference type="Pfam" id="PF03168"/>
    </source>
</evidence>
<dbReference type="GO" id="GO:0098542">
    <property type="term" value="P:defense response to other organism"/>
    <property type="evidence" value="ECO:0007669"/>
    <property type="project" value="InterPro"/>
</dbReference>
<comment type="caution">
    <text evidence="8">The sequence shown here is derived from an EMBL/GenBank/DDBJ whole genome shotgun (WGS) entry which is preliminary data.</text>
</comment>
<keyword evidence="9" id="KW-1185">Reference proteome</keyword>
<dbReference type="PANTHER" id="PTHR31234:SF72">
    <property type="entry name" value="NDR1_HIN1-LIKE PROTEIN 6"/>
    <property type="match status" value="1"/>
</dbReference>
<dbReference type="EMBL" id="LFYR01001330">
    <property type="protein sequence ID" value="KMZ62639.1"/>
    <property type="molecule type" value="Genomic_DNA"/>
</dbReference>
<reference evidence="9" key="1">
    <citation type="journal article" date="2016" name="Nature">
        <title>The genome of the seagrass Zostera marina reveals angiosperm adaptation to the sea.</title>
        <authorList>
            <person name="Olsen J.L."/>
            <person name="Rouze P."/>
            <person name="Verhelst B."/>
            <person name="Lin Y.-C."/>
            <person name="Bayer T."/>
            <person name="Collen J."/>
            <person name="Dattolo E."/>
            <person name="De Paoli E."/>
            <person name="Dittami S."/>
            <person name="Maumus F."/>
            <person name="Michel G."/>
            <person name="Kersting A."/>
            <person name="Lauritano C."/>
            <person name="Lohaus R."/>
            <person name="Toepel M."/>
            <person name="Tonon T."/>
            <person name="Vanneste K."/>
            <person name="Amirebrahimi M."/>
            <person name="Brakel J."/>
            <person name="Bostroem C."/>
            <person name="Chovatia M."/>
            <person name="Grimwood J."/>
            <person name="Jenkins J.W."/>
            <person name="Jueterbock A."/>
            <person name="Mraz A."/>
            <person name="Stam W.T."/>
            <person name="Tice H."/>
            <person name="Bornberg-Bauer E."/>
            <person name="Green P.J."/>
            <person name="Pearson G.A."/>
            <person name="Procaccini G."/>
            <person name="Duarte C.M."/>
            <person name="Schmutz J."/>
            <person name="Reusch T.B.H."/>
            <person name="Van de Peer Y."/>
        </authorList>
    </citation>
    <scope>NUCLEOTIDE SEQUENCE [LARGE SCALE GENOMIC DNA]</scope>
    <source>
        <strain evidence="9">cv. Finnish</strain>
    </source>
</reference>
<dbReference type="OrthoDB" id="1849707at2759"/>
<keyword evidence="3 6" id="KW-1133">Transmembrane helix</keyword>
<dbReference type="OMA" id="VVTENCD"/>
<feature type="transmembrane region" description="Helical" evidence="6">
    <location>
        <begin position="65"/>
        <end position="91"/>
    </location>
</feature>
<dbReference type="InterPro" id="IPR044839">
    <property type="entry name" value="NDR1-like"/>
</dbReference>
<organism evidence="8 9">
    <name type="scientific">Zostera marina</name>
    <name type="common">Eelgrass</name>
    <dbReference type="NCBI Taxonomy" id="29655"/>
    <lineage>
        <taxon>Eukaryota</taxon>
        <taxon>Viridiplantae</taxon>
        <taxon>Streptophyta</taxon>
        <taxon>Embryophyta</taxon>
        <taxon>Tracheophyta</taxon>
        <taxon>Spermatophyta</taxon>
        <taxon>Magnoliopsida</taxon>
        <taxon>Liliopsida</taxon>
        <taxon>Zosteraceae</taxon>
        <taxon>Zostera</taxon>
    </lineage>
</organism>
<evidence type="ECO:0000256" key="3">
    <source>
        <dbReference type="ARBA" id="ARBA00022989"/>
    </source>
</evidence>
<protein>
    <submittedName>
        <fullName evidence="8">Harpin-induced like protein 6</fullName>
    </submittedName>
</protein>
<feature type="compositionally biased region" description="Polar residues" evidence="5">
    <location>
        <begin position="13"/>
        <end position="23"/>
    </location>
</feature>
<evidence type="ECO:0000313" key="9">
    <source>
        <dbReference type="Proteomes" id="UP000036987"/>
    </source>
</evidence>
<evidence type="ECO:0000256" key="6">
    <source>
        <dbReference type="SAM" id="Phobius"/>
    </source>
</evidence>